<evidence type="ECO:0000256" key="1">
    <source>
        <dbReference type="ARBA" id="ARBA00009437"/>
    </source>
</evidence>
<dbReference type="Proteomes" id="UP000523362">
    <property type="component" value="Unassembled WGS sequence"/>
</dbReference>
<name>A0A7X1C6B0_LISSE</name>
<comment type="similarity">
    <text evidence="1">Belongs to the LysR transcriptional regulatory family.</text>
</comment>
<dbReference type="GO" id="GO:0003677">
    <property type="term" value="F:DNA binding"/>
    <property type="evidence" value="ECO:0007669"/>
    <property type="project" value="UniProtKB-KW"/>
</dbReference>
<dbReference type="InterPro" id="IPR050950">
    <property type="entry name" value="HTH-type_LysR_regulators"/>
</dbReference>
<reference evidence="6 7" key="1">
    <citation type="submission" date="2020-03" db="EMBL/GenBank/DDBJ databases">
        <title>Soil Listeria distribution.</title>
        <authorList>
            <person name="Liao J."/>
            <person name="Wiedmann M."/>
        </authorList>
    </citation>
    <scope>NUCLEOTIDE SEQUENCE [LARGE SCALE GENOMIC DNA]</scope>
    <source>
        <strain evidence="6 7">FSL L7-1560</strain>
    </source>
</reference>
<evidence type="ECO:0000256" key="3">
    <source>
        <dbReference type="ARBA" id="ARBA00023125"/>
    </source>
</evidence>
<organism evidence="6 7">
    <name type="scientific">Listeria seeligeri</name>
    <dbReference type="NCBI Taxonomy" id="1640"/>
    <lineage>
        <taxon>Bacteria</taxon>
        <taxon>Bacillati</taxon>
        <taxon>Bacillota</taxon>
        <taxon>Bacilli</taxon>
        <taxon>Bacillales</taxon>
        <taxon>Listeriaceae</taxon>
        <taxon>Listeria</taxon>
    </lineage>
</organism>
<dbReference type="EMBL" id="JAARRG010000003">
    <property type="protein sequence ID" value="MBC1485928.1"/>
    <property type="molecule type" value="Genomic_DNA"/>
</dbReference>
<comment type="caution">
    <text evidence="6">The sequence shown here is derived from an EMBL/GenBank/DDBJ whole genome shotgun (WGS) entry which is preliminary data.</text>
</comment>
<dbReference type="Pfam" id="PF03466">
    <property type="entry name" value="LysR_substrate"/>
    <property type="match status" value="1"/>
</dbReference>
<dbReference type="PROSITE" id="PS50931">
    <property type="entry name" value="HTH_LYSR"/>
    <property type="match status" value="1"/>
</dbReference>
<evidence type="ECO:0000256" key="4">
    <source>
        <dbReference type="ARBA" id="ARBA00023163"/>
    </source>
</evidence>
<dbReference type="RefSeq" id="WP_075702621.1">
    <property type="nucleotide sequence ID" value="NZ_JAARRG010000003.1"/>
</dbReference>
<dbReference type="AlphaFoldDB" id="A0A7X1C6B0"/>
<gene>
    <name evidence="6" type="ORF">HB897_06775</name>
</gene>
<dbReference type="InterPro" id="IPR000847">
    <property type="entry name" value="LysR_HTH_N"/>
</dbReference>
<proteinExistence type="inferred from homology"/>
<dbReference type="SUPFAM" id="SSF53850">
    <property type="entry name" value="Periplasmic binding protein-like II"/>
    <property type="match status" value="1"/>
</dbReference>
<dbReference type="SUPFAM" id="SSF46785">
    <property type="entry name" value="Winged helix' DNA-binding domain"/>
    <property type="match status" value="1"/>
</dbReference>
<dbReference type="FunFam" id="1.10.10.10:FF:000001">
    <property type="entry name" value="LysR family transcriptional regulator"/>
    <property type="match status" value="1"/>
</dbReference>
<dbReference type="Gene3D" id="1.10.10.10">
    <property type="entry name" value="Winged helix-like DNA-binding domain superfamily/Winged helix DNA-binding domain"/>
    <property type="match status" value="1"/>
</dbReference>
<dbReference type="PANTHER" id="PTHR30419:SF8">
    <property type="entry name" value="NITROGEN ASSIMILATION TRANSCRIPTIONAL ACTIVATOR-RELATED"/>
    <property type="match status" value="1"/>
</dbReference>
<dbReference type="Gene3D" id="3.40.190.290">
    <property type="match status" value="1"/>
</dbReference>
<evidence type="ECO:0000313" key="7">
    <source>
        <dbReference type="Proteomes" id="UP000523362"/>
    </source>
</evidence>
<dbReference type="InterPro" id="IPR036388">
    <property type="entry name" value="WH-like_DNA-bd_sf"/>
</dbReference>
<accession>A0A7X1C6B0</accession>
<keyword evidence="3" id="KW-0238">DNA-binding</keyword>
<dbReference type="PRINTS" id="PR00039">
    <property type="entry name" value="HTHLYSR"/>
</dbReference>
<dbReference type="InterPro" id="IPR005119">
    <property type="entry name" value="LysR_subst-bd"/>
</dbReference>
<sequence length="295" mass="33490">MEIRMLKYFLTVAEEQNITQAANKLHITQPTLSRQIRDFEASLQTDLFIRKNKKLYLTEPGLFLKKRAEEIIELDEKTEQEFAKYQNALLKGQISIGCVEANSSHFLAAMLEEMIVDHPQVTFNIYSGTSNDITERLDKGLLDIAVLIDPVPTNNYNKLILPDKELWGVLVSAEDLLAKQADISPKEILNLPLIWSGRKEVQKMLCAWGGFEEAELNIVGKYNLIFNVISLVEKKVGAAFAIKGATNNQKNNTKFLPLTPKHETNCVLVWKKETILSDTVLTFIKKIQDALKAWN</sequence>
<evidence type="ECO:0000256" key="2">
    <source>
        <dbReference type="ARBA" id="ARBA00023015"/>
    </source>
</evidence>
<dbReference type="PANTHER" id="PTHR30419">
    <property type="entry name" value="HTH-TYPE TRANSCRIPTIONAL REGULATOR YBHD"/>
    <property type="match status" value="1"/>
</dbReference>
<protein>
    <submittedName>
        <fullName evidence="6">LysR family transcriptional regulator</fullName>
    </submittedName>
</protein>
<dbReference type="Pfam" id="PF00126">
    <property type="entry name" value="HTH_1"/>
    <property type="match status" value="1"/>
</dbReference>
<keyword evidence="4" id="KW-0804">Transcription</keyword>
<dbReference type="CDD" id="cd05466">
    <property type="entry name" value="PBP2_LTTR_substrate"/>
    <property type="match status" value="1"/>
</dbReference>
<keyword evidence="2" id="KW-0805">Transcription regulation</keyword>
<feature type="domain" description="HTH lysR-type" evidence="5">
    <location>
        <begin position="1"/>
        <end position="58"/>
    </location>
</feature>
<dbReference type="InterPro" id="IPR036390">
    <property type="entry name" value="WH_DNA-bd_sf"/>
</dbReference>
<dbReference type="GO" id="GO:0005829">
    <property type="term" value="C:cytosol"/>
    <property type="evidence" value="ECO:0007669"/>
    <property type="project" value="TreeGrafter"/>
</dbReference>
<dbReference type="GO" id="GO:0003700">
    <property type="term" value="F:DNA-binding transcription factor activity"/>
    <property type="evidence" value="ECO:0007669"/>
    <property type="project" value="InterPro"/>
</dbReference>
<evidence type="ECO:0000259" key="5">
    <source>
        <dbReference type="PROSITE" id="PS50931"/>
    </source>
</evidence>
<evidence type="ECO:0000313" key="6">
    <source>
        <dbReference type="EMBL" id="MBC1485928.1"/>
    </source>
</evidence>